<dbReference type="InterPro" id="IPR058594">
    <property type="entry name" value="PB1-like_dom_pln"/>
</dbReference>
<dbReference type="Proteomes" id="UP001151760">
    <property type="component" value="Unassembled WGS sequence"/>
</dbReference>
<accession>A0ABQ5GJH5</accession>
<name>A0ABQ5GJH5_9ASTR</name>
<reference evidence="2" key="2">
    <citation type="submission" date="2022-01" db="EMBL/GenBank/DDBJ databases">
        <authorList>
            <person name="Yamashiro T."/>
            <person name="Shiraishi A."/>
            <person name="Satake H."/>
            <person name="Nakayama K."/>
        </authorList>
    </citation>
    <scope>NUCLEOTIDE SEQUENCE</scope>
</reference>
<organism evidence="2 3">
    <name type="scientific">Tanacetum coccineum</name>
    <dbReference type="NCBI Taxonomy" id="301880"/>
    <lineage>
        <taxon>Eukaryota</taxon>
        <taxon>Viridiplantae</taxon>
        <taxon>Streptophyta</taxon>
        <taxon>Embryophyta</taxon>
        <taxon>Tracheophyta</taxon>
        <taxon>Spermatophyta</taxon>
        <taxon>Magnoliopsida</taxon>
        <taxon>eudicotyledons</taxon>
        <taxon>Gunneridae</taxon>
        <taxon>Pentapetalae</taxon>
        <taxon>asterids</taxon>
        <taxon>campanulids</taxon>
        <taxon>Asterales</taxon>
        <taxon>Asteraceae</taxon>
        <taxon>Asteroideae</taxon>
        <taxon>Anthemideae</taxon>
        <taxon>Anthemidinae</taxon>
        <taxon>Tanacetum</taxon>
    </lineage>
</organism>
<feature type="domain" description="PB1-like" evidence="1">
    <location>
        <begin position="4"/>
        <end position="102"/>
    </location>
</feature>
<sequence>MTCKVLLHHYGRFTSPPRRSFVGGLVATVDPVELEKISTIQVKRILTYSLGYDENSATFLYLRKPNCSLDSGLVPLADALQDRNMLLTYAQSHQNRLHVYVSRVEISPLVVADQHKEEGSKKEKHGKPSCSKKLSVLAKLQKALDEEDILADQILTMMHCYADRFTNRRVEINNLMVLQDHPLVDYGDLRCGCDVRGCVWDGSRKRKRDSKYEDNPQVTAIMNWMLGMKAEDKVLEARHIGEKAVDVCSWHRSIDQGLTVHPPSQKNSFDAKLLLAVKDGVFVAQAAGNEGLMPKSIMSYSPWIRFVAAAIDVRRYRHNLTLENGKNAPHVWLEYFKMLKAWLQLSYLDEEHTPASTIEGVPYLYENHVDEPLRAQREKKATSVFGFAFRGMLLKHQWYMAEQEERLPMIEYMDLAKQISFCQRNSRDLHELQKDGTNHHFEQPTRKHQPKVDYFANNDLENNFTISDVGADEQMNRTLPWLSFTTKLNSVLKRVTTSKSEVNGG</sequence>
<dbReference type="EMBL" id="BQNB010018558">
    <property type="protein sequence ID" value="GJT75741.1"/>
    <property type="molecule type" value="Genomic_DNA"/>
</dbReference>
<evidence type="ECO:0000259" key="1">
    <source>
        <dbReference type="Pfam" id="PF26130"/>
    </source>
</evidence>
<dbReference type="InterPro" id="IPR036852">
    <property type="entry name" value="Peptidase_S8/S53_dom_sf"/>
</dbReference>
<evidence type="ECO:0000313" key="2">
    <source>
        <dbReference type="EMBL" id="GJT75741.1"/>
    </source>
</evidence>
<dbReference type="SUPFAM" id="SSF52743">
    <property type="entry name" value="Subtilisin-like"/>
    <property type="match status" value="1"/>
</dbReference>
<keyword evidence="3" id="KW-1185">Reference proteome</keyword>
<proteinExistence type="predicted"/>
<reference evidence="2" key="1">
    <citation type="journal article" date="2022" name="Int. J. Mol. Sci.">
        <title>Draft Genome of Tanacetum Coccineum: Genomic Comparison of Closely Related Tanacetum-Family Plants.</title>
        <authorList>
            <person name="Yamashiro T."/>
            <person name="Shiraishi A."/>
            <person name="Nakayama K."/>
            <person name="Satake H."/>
        </authorList>
    </citation>
    <scope>NUCLEOTIDE SEQUENCE</scope>
</reference>
<protein>
    <submittedName>
        <fullName evidence="2">Transposase, MuDR, MULE transposase domain protein</fullName>
    </submittedName>
</protein>
<comment type="caution">
    <text evidence="2">The sequence shown here is derived from an EMBL/GenBank/DDBJ whole genome shotgun (WGS) entry which is preliminary data.</text>
</comment>
<evidence type="ECO:0000313" key="3">
    <source>
        <dbReference type="Proteomes" id="UP001151760"/>
    </source>
</evidence>
<gene>
    <name evidence="2" type="ORF">Tco_1042466</name>
</gene>
<dbReference type="Pfam" id="PF26130">
    <property type="entry name" value="PB1-like"/>
    <property type="match status" value="1"/>
</dbReference>